<dbReference type="RefSeq" id="XP_016263946.1">
    <property type="nucleotide sequence ID" value="XM_016405740.1"/>
</dbReference>
<feature type="transmembrane region" description="Helical" evidence="2">
    <location>
        <begin position="158"/>
        <end position="177"/>
    </location>
</feature>
<feature type="transmembrane region" description="Helical" evidence="2">
    <location>
        <begin position="124"/>
        <end position="146"/>
    </location>
</feature>
<dbReference type="GeneID" id="27356876"/>
<dbReference type="AlphaFoldDB" id="A0A0D2DMN3"/>
<dbReference type="Proteomes" id="UP000053342">
    <property type="component" value="Unassembled WGS sequence"/>
</dbReference>
<evidence type="ECO:0000313" key="3">
    <source>
        <dbReference type="EMBL" id="KIW43730.1"/>
    </source>
</evidence>
<gene>
    <name evidence="3" type="ORF">PV06_04802</name>
</gene>
<reference evidence="3 4" key="1">
    <citation type="submission" date="2015-01" db="EMBL/GenBank/DDBJ databases">
        <title>The Genome Sequence of Exophiala oligosperma CBS72588.</title>
        <authorList>
            <consortium name="The Broad Institute Genomics Platform"/>
            <person name="Cuomo C."/>
            <person name="de Hoog S."/>
            <person name="Gorbushina A."/>
            <person name="Stielow B."/>
            <person name="Teixiera M."/>
            <person name="Abouelleil A."/>
            <person name="Chapman S.B."/>
            <person name="Priest M."/>
            <person name="Young S.K."/>
            <person name="Wortman J."/>
            <person name="Nusbaum C."/>
            <person name="Birren B."/>
        </authorList>
    </citation>
    <scope>NUCLEOTIDE SEQUENCE [LARGE SCALE GENOMIC DNA]</scope>
    <source>
        <strain evidence="3 4">CBS 72588</strain>
    </source>
</reference>
<feature type="transmembrane region" description="Helical" evidence="2">
    <location>
        <begin position="75"/>
        <end position="96"/>
    </location>
</feature>
<keyword evidence="4" id="KW-1185">Reference proteome</keyword>
<dbReference type="EMBL" id="KN847335">
    <property type="protein sequence ID" value="KIW43730.1"/>
    <property type="molecule type" value="Genomic_DNA"/>
</dbReference>
<evidence type="ECO:0000256" key="1">
    <source>
        <dbReference type="SAM" id="MobiDB-lite"/>
    </source>
</evidence>
<feature type="compositionally biased region" description="Polar residues" evidence="1">
    <location>
        <begin position="1"/>
        <end position="12"/>
    </location>
</feature>
<protein>
    <submittedName>
        <fullName evidence="3">Uncharacterized protein</fullName>
    </submittedName>
</protein>
<keyword evidence="2" id="KW-0472">Membrane</keyword>
<dbReference type="VEuPathDB" id="FungiDB:PV06_04802"/>
<accession>A0A0D2DMN3</accession>
<dbReference type="OrthoDB" id="3890746at2759"/>
<sequence>MAALSNSRSASSDLRPGSGSSTRKHLEPPTPYETTAFMANASPLLTSSLHSRNSASSVQESAYLAKAQVLQWSRLGLAVVVAASATAALGCAGHVLDRYDETGLHKEYHLPQLWPVNVDVRPTLAILIPAAIVIAVNVGYVVFSLIPTPYSRTLMYNFVFLASSLVGLVLCIFAIPFNTSLTDPSDHHARDSLQSWTCKFSDGAAKFNSDAKSLQIPVYLASGMPIPAGFKRLCKESQVGVGLLVAVMVLEAVSCVVGGVGIVLERRMAKARSARYAAHEKTEALS</sequence>
<dbReference type="HOGENOM" id="CLU_082161_0_0_1"/>
<organism evidence="3 4">
    <name type="scientific">Exophiala oligosperma</name>
    <dbReference type="NCBI Taxonomy" id="215243"/>
    <lineage>
        <taxon>Eukaryota</taxon>
        <taxon>Fungi</taxon>
        <taxon>Dikarya</taxon>
        <taxon>Ascomycota</taxon>
        <taxon>Pezizomycotina</taxon>
        <taxon>Eurotiomycetes</taxon>
        <taxon>Chaetothyriomycetidae</taxon>
        <taxon>Chaetothyriales</taxon>
        <taxon>Herpotrichiellaceae</taxon>
        <taxon>Exophiala</taxon>
    </lineage>
</organism>
<keyword evidence="2" id="KW-0812">Transmembrane</keyword>
<evidence type="ECO:0000313" key="4">
    <source>
        <dbReference type="Proteomes" id="UP000053342"/>
    </source>
</evidence>
<keyword evidence="2" id="KW-1133">Transmembrane helix</keyword>
<evidence type="ECO:0000256" key="2">
    <source>
        <dbReference type="SAM" id="Phobius"/>
    </source>
</evidence>
<feature type="transmembrane region" description="Helical" evidence="2">
    <location>
        <begin position="239"/>
        <end position="264"/>
    </location>
</feature>
<name>A0A0D2DMN3_9EURO</name>
<feature type="region of interest" description="Disordered" evidence="1">
    <location>
        <begin position="1"/>
        <end position="33"/>
    </location>
</feature>
<proteinExistence type="predicted"/>